<dbReference type="EMBL" id="SPRC01000064">
    <property type="protein sequence ID" value="TIB75423.1"/>
    <property type="molecule type" value="Genomic_DNA"/>
</dbReference>
<organism evidence="2 3">
    <name type="scientific">Wallemia mellicola</name>
    <dbReference type="NCBI Taxonomy" id="1708541"/>
    <lineage>
        <taxon>Eukaryota</taxon>
        <taxon>Fungi</taxon>
        <taxon>Dikarya</taxon>
        <taxon>Basidiomycota</taxon>
        <taxon>Wallemiomycotina</taxon>
        <taxon>Wallemiomycetes</taxon>
        <taxon>Wallemiales</taxon>
        <taxon>Wallemiaceae</taxon>
        <taxon>Wallemia</taxon>
    </lineage>
</organism>
<evidence type="ECO:0000313" key="4">
    <source>
        <dbReference type="Proteomes" id="UP000310685"/>
    </source>
</evidence>
<proteinExistence type="predicted"/>
<evidence type="ECO:0000313" key="2">
    <source>
        <dbReference type="EMBL" id="TIB96245.1"/>
    </source>
</evidence>
<dbReference type="Proteomes" id="UP000310685">
    <property type="component" value="Unassembled WGS sequence"/>
</dbReference>
<evidence type="ECO:0000313" key="1">
    <source>
        <dbReference type="EMBL" id="TIB75423.1"/>
    </source>
</evidence>
<gene>
    <name evidence="2" type="ORF">E3Q17_03942</name>
    <name evidence="1" type="ORF">E3Q22_04007</name>
</gene>
<dbReference type="Proteomes" id="UP000307169">
    <property type="component" value="Unassembled WGS sequence"/>
</dbReference>
<reference evidence="3 4" key="1">
    <citation type="submission" date="2019-03" db="EMBL/GenBank/DDBJ databases">
        <title>Sequencing 25 genomes of Wallemia mellicola.</title>
        <authorList>
            <person name="Gostincar C."/>
        </authorList>
    </citation>
    <scope>NUCLEOTIDE SEQUENCE [LARGE SCALE GENOMIC DNA]</scope>
    <source>
        <strain evidence="2 3">EXF-1262</strain>
        <strain evidence="1 4">EXF-6152</strain>
    </source>
</reference>
<comment type="caution">
    <text evidence="2">The sequence shown here is derived from an EMBL/GenBank/DDBJ whole genome shotgun (WGS) entry which is preliminary data.</text>
</comment>
<dbReference type="AlphaFoldDB" id="A0A4T0RGI8"/>
<evidence type="ECO:0000313" key="3">
    <source>
        <dbReference type="Proteomes" id="UP000307169"/>
    </source>
</evidence>
<dbReference type="EMBL" id="SPRH01000068">
    <property type="protein sequence ID" value="TIB96245.1"/>
    <property type="molecule type" value="Genomic_DNA"/>
</dbReference>
<accession>A0A4T0RGI8</accession>
<protein>
    <submittedName>
        <fullName evidence="2">Uncharacterized protein</fullName>
    </submittedName>
</protein>
<sequence>MESDPLGQNRPFRHQIDSLVYIHLSVQLSDSQTVTRKMRICMVYILFKHAIEASVHYKPLIVAIGEVGRNLINRMSLEEVSNELVADKQIIALLLSLSENDANVLYIPSQPVLELTQQVSRTILNALEPSTVVIIDGYPNTTIYLPESDSENPPLLQLANVNEEKVTNVGILPAPNIVEGLSAALLSSGLFTEKVTTIVGFLVPTLAPYTPVVSQRLVNSLTITARSKSEDLDDFIEGETLFNQLSESIQQKMSVRFNKVVQSKIDLVYPFRRRRNVDNLMYL</sequence>
<name>A0A4T0RGI8_9BASI</name>